<dbReference type="CDD" id="cd06193">
    <property type="entry name" value="siderophore_interacting"/>
    <property type="match status" value="1"/>
</dbReference>
<dbReference type="InterPro" id="IPR039261">
    <property type="entry name" value="FNR_nucleotide-bd"/>
</dbReference>
<sequence>MTFSLPRRQPQIVAQVVAARTVTPHMRRLTLGGPTLHTLLSTDGIDAPAAWVKIFPPGREGRAYTVRHVDRAAGTLDIDFVLHGDERHDDGSVSAWARQAAIGAGLGIAGPRHGGFALQADARWLWLAADASALPAIQRILEALPADLDVHVLVLVGDARERQPLPTRARLQETWLYADAPGADIDALLADVFDRARRLGHDGQVWIAGESGLVRHWRSLWSPLTPAQLSAKGYWKHGERDHRDREG</sequence>
<dbReference type="AlphaFoldDB" id="A0A2S0PCA4"/>
<dbReference type="KEGG" id="maer:DAI18_13305"/>
<gene>
    <name evidence="3" type="ORF">DAI18_13305</name>
</gene>
<organism evidence="3 4">
    <name type="scientific">Microvirgula aerodenitrificans</name>
    <dbReference type="NCBI Taxonomy" id="57480"/>
    <lineage>
        <taxon>Bacteria</taxon>
        <taxon>Pseudomonadati</taxon>
        <taxon>Pseudomonadota</taxon>
        <taxon>Betaproteobacteria</taxon>
        <taxon>Neisseriales</taxon>
        <taxon>Aquaspirillaceae</taxon>
        <taxon>Microvirgula</taxon>
    </lineage>
</organism>
<dbReference type="SUPFAM" id="SSF63380">
    <property type="entry name" value="Riboflavin synthase domain-like"/>
    <property type="match status" value="1"/>
</dbReference>
<evidence type="ECO:0000313" key="4">
    <source>
        <dbReference type="Proteomes" id="UP000244173"/>
    </source>
</evidence>
<dbReference type="PANTHER" id="PTHR30157:SF0">
    <property type="entry name" value="NADPH-DEPENDENT FERRIC-CHELATE REDUCTASE"/>
    <property type="match status" value="1"/>
</dbReference>
<dbReference type="EMBL" id="CP028519">
    <property type="protein sequence ID" value="AVY94907.1"/>
    <property type="molecule type" value="Genomic_DNA"/>
</dbReference>
<dbReference type="PROSITE" id="PS51384">
    <property type="entry name" value="FAD_FR"/>
    <property type="match status" value="1"/>
</dbReference>
<evidence type="ECO:0000259" key="2">
    <source>
        <dbReference type="PROSITE" id="PS51384"/>
    </source>
</evidence>
<dbReference type="Pfam" id="PF04954">
    <property type="entry name" value="SIP"/>
    <property type="match status" value="1"/>
</dbReference>
<dbReference type="GO" id="GO:0016491">
    <property type="term" value="F:oxidoreductase activity"/>
    <property type="evidence" value="ECO:0007669"/>
    <property type="project" value="InterPro"/>
</dbReference>
<dbReference type="InterPro" id="IPR039374">
    <property type="entry name" value="SIP_fam"/>
</dbReference>
<accession>A0A2S0PCA4</accession>
<dbReference type="RefSeq" id="WP_107889659.1">
    <property type="nucleotide sequence ID" value="NZ_CP028519.1"/>
</dbReference>
<dbReference type="InterPro" id="IPR013113">
    <property type="entry name" value="SIP_FAD-bd"/>
</dbReference>
<dbReference type="Proteomes" id="UP000244173">
    <property type="component" value="Chromosome"/>
</dbReference>
<evidence type="ECO:0000256" key="1">
    <source>
        <dbReference type="ARBA" id="ARBA00035644"/>
    </source>
</evidence>
<dbReference type="OrthoDB" id="9814826at2"/>
<comment type="similarity">
    <text evidence="1">Belongs to the SIP oxidoreductase family.</text>
</comment>
<keyword evidence="4" id="KW-1185">Reference proteome</keyword>
<dbReference type="InterPro" id="IPR017938">
    <property type="entry name" value="Riboflavin_synthase-like_b-brl"/>
</dbReference>
<evidence type="ECO:0000313" key="3">
    <source>
        <dbReference type="EMBL" id="AVY94907.1"/>
    </source>
</evidence>
<protein>
    <submittedName>
        <fullName evidence="3">NADPH-dependent ferric siderophore reductase</fullName>
    </submittedName>
</protein>
<dbReference type="STRING" id="1122240.GCA_000620105_01624"/>
<reference evidence="3 4" key="1">
    <citation type="submission" date="2018-04" db="EMBL/GenBank/DDBJ databases">
        <title>Denitrifier Microvirgula.</title>
        <authorList>
            <person name="Anderson E."/>
            <person name="Jang J."/>
            <person name="Ishii S."/>
        </authorList>
    </citation>
    <scope>NUCLEOTIDE SEQUENCE [LARGE SCALE GENOMIC DNA]</scope>
    <source>
        <strain evidence="3 4">BE2.4</strain>
    </source>
</reference>
<dbReference type="InterPro" id="IPR007037">
    <property type="entry name" value="SIP_rossman_dom"/>
</dbReference>
<dbReference type="PANTHER" id="PTHR30157">
    <property type="entry name" value="FERRIC REDUCTASE, NADPH-DEPENDENT"/>
    <property type="match status" value="1"/>
</dbReference>
<dbReference type="Gene3D" id="3.40.50.80">
    <property type="entry name" value="Nucleotide-binding domain of ferredoxin-NADP reductase (FNR) module"/>
    <property type="match status" value="1"/>
</dbReference>
<feature type="domain" description="FAD-binding FR-type" evidence="2">
    <location>
        <begin position="9"/>
        <end position="119"/>
    </location>
</feature>
<dbReference type="InterPro" id="IPR017927">
    <property type="entry name" value="FAD-bd_FR_type"/>
</dbReference>
<name>A0A2S0PCA4_9NEIS</name>
<proteinExistence type="inferred from homology"/>
<dbReference type="Pfam" id="PF08021">
    <property type="entry name" value="FAD_binding_9"/>
    <property type="match status" value="1"/>
</dbReference>
<dbReference type="Gene3D" id="2.40.30.10">
    <property type="entry name" value="Translation factors"/>
    <property type="match status" value="2"/>
</dbReference>